<dbReference type="SUPFAM" id="SSF52540">
    <property type="entry name" value="P-loop containing nucleoside triphosphate hydrolases"/>
    <property type="match status" value="1"/>
</dbReference>
<dbReference type="Pfam" id="PF00271">
    <property type="entry name" value="Helicase_C"/>
    <property type="match status" value="1"/>
</dbReference>
<evidence type="ECO:0000259" key="10">
    <source>
        <dbReference type="PROSITE" id="PS51195"/>
    </source>
</evidence>
<dbReference type="PROSITE" id="PS51194">
    <property type="entry name" value="HELICASE_CTER"/>
    <property type="match status" value="1"/>
</dbReference>
<dbReference type="InterPro" id="IPR014014">
    <property type="entry name" value="RNA_helicase_DEAD_Q_motif"/>
</dbReference>
<dbReference type="Proteomes" id="UP000540556">
    <property type="component" value="Unassembled WGS sequence"/>
</dbReference>
<dbReference type="Gene3D" id="3.40.50.300">
    <property type="entry name" value="P-loop containing nucleotide triphosphate hydrolases"/>
    <property type="match status" value="2"/>
</dbReference>
<evidence type="ECO:0000259" key="9">
    <source>
        <dbReference type="PROSITE" id="PS51194"/>
    </source>
</evidence>
<dbReference type="InterPro" id="IPR011545">
    <property type="entry name" value="DEAD/DEAH_box_helicase_dom"/>
</dbReference>
<dbReference type="GO" id="GO:0016787">
    <property type="term" value="F:hydrolase activity"/>
    <property type="evidence" value="ECO:0007669"/>
    <property type="project" value="UniProtKB-KW"/>
</dbReference>
<comment type="caution">
    <text evidence="11">The sequence shown here is derived from an EMBL/GenBank/DDBJ whole genome shotgun (WGS) entry which is preliminary data.</text>
</comment>
<evidence type="ECO:0000256" key="2">
    <source>
        <dbReference type="ARBA" id="ARBA00022801"/>
    </source>
</evidence>
<dbReference type="CDD" id="cd00268">
    <property type="entry name" value="DEADc"/>
    <property type="match status" value="1"/>
</dbReference>
<dbReference type="InterPro" id="IPR000629">
    <property type="entry name" value="RNA-helicase_DEAD-box_CS"/>
</dbReference>
<dbReference type="PROSITE" id="PS00039">
    <property type="entry name" value="DEAD_ATP_HELICASE"/>
    <property type="match status" value="1"/>
</dbReference>
<dbReference type="SMART" id="SM00487">
    <property type="entry name" value="DEXDc"/>
    <property type="match status" value="1"/>
</dbReference>
<gene>
    <name evidence="11" type="ORF">HLH27_09035</name>
</gene>
<dbReference type="InterPro" id="IPR044742">
    <property type="entry name" value="DEAD/DEAH_RhlB"/>
</dbReference>
<evidence type="ECO:0000256" key="7">
    <source>
        <dbReference type="RuleBase" id="RU000492"/>
    </source>
</evidence>
<evidence type="ECO:0000256" key="6">
    <source>
        <dbReference type="PROSITE-ProRule" id="PRU00552"/>
    </source>
</evidence>
<feature type="short sequence motif" description="Q motif" evidence="6">
    <location>
        <begin position="16"/>
        <end position="44"/>
    </location>
</feature>
<feature type="domain" description="DEAD-box RNA helicase Q" evidence="10">
    <location>
        <begin position="16"/>
        <end position="44"/>
    </location>
</feature>
<organism evidence="11 12">
    <name type="scientific">Gluconacetobacter takamatsuzukensis</name>
    <dbReference type="NCBI Taxonomy" id="1286190"/>
    <lineage>
        <taxon>Bacteria</taxon>
        <taxon>Pseudomonadati</taxon>
        <taxon>Pseudomonadota</taxon>
        <taxon>Alphaproteobacteria</taxon>
        <taxon>Acetobacterales</taxon>
        <taxon>Acetobacteraceae</taxon>
        <taxon>Gluconacetobacter</taxon>
    </lineage>
</organism>
<evidence type="ECO:0000313" key="11">
    <source>
        <dbReference type="EMBL" id="MBB2205159.1"/>
    </source>
</evidence>
<dbReference type="InterPro" id="IPR050079">
    <property type="entry name" value="DEAD_box_RNA_helicase"/>
</dbReference>
<dbReference type="AlphaFoldDB" id="A0A7W4KDV9"/>
<keyword evidence="1 7" id="KW-0547">Nucleotide-binding</keyword>
<comment type="similarity">
    <text evidence="5 7">Belongs to the DEAD box helicase family.</text>
</comment>
<keyword evidence="2 7" id="KW-0378">Hydrolase</keyword>
<evidence type="ECO:0000256" key="1">
    <source>
        <dbReference type="ARBA" id="ARBA00022741"/>
    </source>
</evidence>
<dbReference type="CDD" id="cd18787">
    <property type="entry name" value="SF2_C_DEAD"/>
    <property type="match status" value="1"/>
</dbReference>
<dbReference type="PROSITE" id="PS51192">
    <property type="entry name" value="HELICASE_ATP_BIND_1"/>
    <property type="match status" value="1"/>
</dbReference>
<dbReference type="GO" id="GO:0005829">
    <property type="term" value="C:cytosol"/>
    <property type="evidence" value="ECO:0007669"/>
    <property type="project" value="TreeGrafter"/>
</dbReference>
<evidence type="ECO:0000256" key="5">
    <source>
        <dbReference type="ARBA" id="ARBA00038437"/>
    </source>
</evidence>
<dbReference type="GO" id="GO:0003676">
    <property type="term" value="F:nucleic acid binding"/>
    <property type="evidence" value="ECO:0007669"/>
    <property type="project" value="InterPro"/>
</dbReference>
<dbReference type="InterPro" id="IPR014001">
    <property type="entry name" value="Helicase_ATP-bd"/>
</dbReference>
<keyword evidence="3 7" id="KW-0347">Helicase</keyword>
<evidence type="ECO:0000313" key="12">
    <source>
        <dbReference type="Proteomes" id="UP000540556"/>
    </source>
</evidence>
<dbReference type="GO" id="GO:0005524">
    <property type="term" value="F:ATP binding"/>
    <property type="evidence" value="ECO:0007669"/>
    <property type="project" value="UniProtKB-KW"/>
</dbReference>
<dbReference type="InterPro" id="IPR027417">
    <property type="entry name" value="P-loop_NTPase"/>
</dbReference>
<dbReference type="SMART" id="SM00490">
    <property type="entry name" value="HELICc"/>
    <property type="match status" value="1"/>
</dbReference>
<dbReference type="InterPro" id="IPR001650">
    <property type="entry name" value="Helicase_C-like"/>
</dbReference>
<sequence length="398" mass="42593">MTDTPPPADPTSTDAPTFAQLGLQPRILANVARAGYAAPSPIQALAIPPILAGKDVEALSRTGSGKTAAFALPLVQKLLATPRPATTEQDGVPGTVRTLILSPTRELASQTASAIRTCAHGCQLMIGLAIGGVPKDRQTRALRGGADILVATPGRLLDHLADGTIGLDETTCLILDEADRMLELGFIEDIQAIAERLPTRHQTLLFSATMPPAVATLARRLLHRPLHVAPPEATTPPPRIRQQVAFVAATRKNATLIALLKRDPPDKTPDRVMVFTRTKQASDTVARALESAGLSAAALHGDHSQARRDRTLAAFRRGTLRVLVATDVMARGIDVEDVTLVVNYDIPEQPEAYIHRIGRTARAGRRGTALSLCAPEERQLLREIERQTSARITAIDPS</sequence>
<proteinExistence type="inferred from homology"/>
<evidence type="ECO:0000256" key="4">
    <source>
        <dbReference type="ARBA" id="ARBA00022840"/>
    </source>
</evidence>
<evidence type="ECO:0000259" key="8">
    <source>
        <dbReference type="PROSITE" id="PS51192"/>
    </source>
</evidence>
<dbReference type="PANTHER" id="PTHR47959:SF13">
    <property type="entry name" value="ATP-DEPENDENT RNA HELICASE RHLE"/>
    <property type="match status" value="1"/>
</dbReference>
<name>A0A7W4KDV9_9PROT</name>
<feature type="domain" description="Helicase C-terminal" evidence="9">
    <location>
        <begin position="255"/>
        <end position="398"/>
    </location>
</feature>
<evidence type="ECO:0000256" key="3">
    <source>
        <dbReference type="ARBA" id="ARBA00022806"/>
    </source>
</evidence>
<dbReference type="PROSITE" id="PS51195">
    <property type="entry name" value="Q_MOTIF"/>
    <property type="match status" value="1"/>
</dbReference>
<dbReference type="Pfam" id="PF00270">
    <property type="entry name" value="DEAD"/>
    <property type="match status" value="1"/>
</dbReference>
<accession>A0A7W4KDV9</accession>
<dbReference type="EMBL" id="JABEQK010000006">
    <property type="protein sequence ID" value="MBB2205159.1"/>
    <property type="molecule type" value="Genomic_DNA"/>
</dbReference>
<keyword evidence="4 7" id="KW-0067">ATP-binding</keyword>
<dbReference type="PANTHER" id="PTHR47959">
    <property type="entry name" value="ATP-DEPENDENT RNA HELICASE RHLE-RELATED"/>
    <property type="match status" value="1"/>
</dbReference>
<dbReference type="GO" id="GO:0003724">
    <property type="term" value="F:RNA helicase activity"/>
    <property type="evidence" value="ECO:0007669"/>
    <property type="project" value="InterPro"/>
</dbReference>
<keyword evidence="12" id="KW-1185">Reference proteome</keyword>
<dbReference type="RefSeq" id="WP_182949704.1">
    <property type="nucleotide sequence ID" value="NZ_JABEQK010000006.1"/>
</dbReference>
<feature type="domain" description="Helicase ATP-binding" evidence="8">
    <location>
        <begin position="47"/>
        <end position="228"/>
    </location>
</feature>
<reference evidence="11 12" key="1">
    <citation type="submission" date="2020-04" db="EMBL/GenBank/DDBJ databases">
        <title>Description of novel Gluconacetobacter.</title>
        <authorList>
            <person name="Sombolestani A."/>
        </authorList>
    </citation>
    <scope>NUCLEOTIDE SEQUENCE [LARGE SCALE GENOMIC DNA]</scope>
    <source>
        <strain evidence="11 12">LMG 27800</strain>
    </source>
</reference>
<protein>
    <submittedName>
        <fullName evidence="11">DEAD/DEAH box helicase</fullName>
    </submittedName>
</protein>